<protein>
    <submittedName>
        <fullName evidence="2">Uncharacterized protein</fullName>
    </submittedName>
</protein>
<dbReference type="OrthoDB" id="10559870at2759"/>
<feature type="compositionally biased region" description="Basic and acidic residues" evidence="1">
    <location>
        <begin position="61"/>
        <end position="72"/>
    </location>
</feature>
<keyword evidence="3" id="KW-1185">Reference proteome</keyword>
<organism evidence="2 3">
    <name type="scientific">Hirundo rustica rustica</name>
    <dbReference type="NCBI Taxonomy" id="333673"/>
    <lineage>
        <taxon>Eukaryota</taxon>
        <taxon>Metazoa</taxon>
        <taxon>Chordata</taxon>
        <taxon>Craniata</taxon>
        <taxon>Vertebrata</taxon>
        <taxon>Euteleostomi</taxon>
        <taxon>Archelosauria</taxon>
        <taxon>Archosauria</taxon>
        <taxon>Dinosauria</taxon>
        <taxon>Saurischia</taxon>
        <taxon>Theropoda</taxon>
        <taxon>Coelurosauria</taxon>
        <taxon>Aves</taxon>
        <taxon>Neognathae</taxon>
        <taxon>Neoaves</taxon>
        <taxon>Telluraves</taxon>
        <taxon>Australaves</taxon>
        <taxon>Passeriformes</taxon>
        <taxon>Sylvioidea</taxon>
        <taxon>Hirundinidae</taxon>
        <taxon>Hirundo</taxon>
    </lineage>
</organism>
<name>A0A3M0J0N9_HIRRU</name>
<evidence type="ECO:0000313" key="3">
    <source>
        <dbReference type="Proteomes" id="UP000269221"/>
    </source>
</evidence>
<feature type="region of interest" description="Disordered" evidence="1">
    <location>
        <begin position="1"/>
        <end position="72"/>
    </location>
</feature>
<dbReference type="Proteomes" id="UP000269221">
    <property type="component" value="Unassembled WGS sequence"/>
</dbReference>
<gene>
    <name evidence="2" type="ORF">DUI87_29089</name>
</gene>
<comment type="caution">
    <text evidence="2">The sequence shown here is derived from an EMBL/GenBank/DDBJ whole genome shotgun (WGS) entry which is preliminary data.</text>
</comment>
<proteinExistence type="predicted"/>
<sequence>MLEGKNSTYKEESQEPATREEPCGQCQEIENEEEDKKIVVDKDPEKQFEKKTILSKKNKGPKKEMKDFGFSH</sequence>
<accession>A0A3M0J0N9</accession>
<dbReference type="AlphaFoldDB" id="A0A3M0J0N9"/>
<feature type="compositionally biased region" description="Basic and acidic residues" evidence="1">
    <location>
        <begin position="8"/>
        <end position="22"/>
    </location>
</feature>
<dbReference type="EMBL" id="QRBI01000197">
    <property type="protein sequence ID" value="RMB94282.1"/>
    <property type="molecule type" value="Genomic_DNA"/>
</dbReference>
<feature type="compositionally biased region" description="Basic and acidic residues" evidence="1">
    <location>
        <begin position="34"/>
        <end position="52"/>
    </location>
</feature>
<reference evidence="2 3" key="1">
    <citation type="submission" date="2018-07" db="EMBL/GenBank/DDBJ databases">
        <title>A high quality draft genome assembly of the barn swallow (H. rustica rustica).</title>
        <authorList>
            <person name="Formenti G."/>
            <person name="Chiara M."/>
            <person name="Poveda L."/>
            <person name="Francoijs K.-J."/>
            <person name="Bonisoli-Alquati A."/>
            <person name="Canova L."/>
            <person name="Gianfranceschi L."/>
            <person name="Horner D.S."/>
            <person name="Saino N."/>
        </authorList>
    </citation>
    <scope>NUCLEOTIDE SEQUENCE [LARGE SCALE GENOMIC DNA]</scope>
    <source>
        <strain evidence="2">Chelidonia</strain>
        <tissue evidence="2">Blood</tissue>
    </source>
</reference>
<evidence type="ECO:0000313" key="2">
    <source>
        <dbReference type="EMBL" id="RMB94282.1"/>
    </source>
</evidence>
<evidence type="ECO:0000256" key="1">
    <source>
        <dbReference type="SAM" id="MobiDB-lite"/>
    </source>
</evidence>